<feature type="domain" description="EF-hand" evidence="6">
    <location>
        <begin position="759"/>
        <end position="794"/>
    </location>
</feature>
<comment type="caution">
    <text evidence="7">The sequence shown here is derived from an EMBL/GenBank/DDBJ whole genome shotgun (WGS) entry which is preliminary data.</text>
</comment>
<feature type="domain" description="EF-hand" evidence="6">
    <location>
        <begin position="714"/>
        <end position="749"/>
    </location>
</feature>
<dbReference type="PROSITE" id="PS00018">
    <property type="entry name" value="EF_HAND_1"/>
    <property type="match status" value="4"/>
</dbReference>
<dbReference type="PROSITE" id="PS50222">
    <property type="entry name" value="EF_HAND_2"/>
    <property type="match status" value="4"/>
</dbReference>
<reference evidence="7" key="1">
    <citation type="submission" date="2020-05" db="EMBL/GenBank/DDBJ databases">
        <title>WGS assembly of Panicum virgatum.</title>
        <authorList>
            <person name="Lovell J.T."/>
            <person name="Jenkins J."/>
            <person name="Shu S."/>
            <person name="Juenger T.E."/>
            <person name="Schmutz J."/>
        </authorList>
    </citation>
    <scope>NUCLEOTIDE SEQUENCE</scope>
    <source>
        <strain evidence="7">AP13</strain>
    </source>
</reference>
<keyword evidence="3" id="KW-0677">Repeat</keyword>
<dbReference type="Gene3D" id="1.10.238.10">
    <property type="entry name" value="EF-hand"/>
    <property type="match status" value="2"/>
</dbReference>
<evidence type="ECO:0000256" key="4">
    <source>
        <dbReference type="ARBA" id="ARBA00022837"/>
    </source>
</evidence>
<comment type="function">
    <text evidence="1">Potential calcium sensor.</text>
</comment>
<feature type="domain" description="EF-hand" evidence="6">
    <location>
        <begin position="797"/>
        <end position="832"/>
    </location>
</feature>
<proteinExistence type="predicted"/>
<dbReference type="Gene3D" id="3.80.10.10">
    <property type="entry name" value="Ribonuclease Inhibitor"/>
    <property type="match status" value="1"/>
</dbReference>
<keyword evidence="8" id="KW-1185">Reference proteome</keyword>
<gene>
    <name evidence="7" type="ORF">PVAP13_3NG060000</name>
</gene>
<evidence type="ECO:0000313" key="8">
    <source>
        <dbReference type="Proteomes" id="UP000823388"/>
    </source>
</evidence>
<sequence>MEELVTAESAVAVGDPAPSLLSLCLDAVAARLTRDSAGLGAGRTGWPGGCGGGALGGCAEEGGGEADDDHLGPEQVAEVLPWELLHRLASRLPPAALESLHHAAHARCCSSADTTATGLGGQDDHKRGIKRSRCEDFNTAWQSLFKLRWPFGVKPGHDSVVTVDWQQQYWERHLQECLDEATESALLPSFSGGIGELSVSAKSMNSIYRCEDISQQHSRLKYQSSRFGCYARCLRLQGVLCTAETYDLLQHCKLERLMFIRIIAEPEVNGVCLLLSCHAETLLSLEFIHCQLYPAVMDKICVAVLQKGSQSHGIERLRIISSRICEARPLNTSVGLLNFLSSAKSLHLLSLHDSKMQPSFAQMIIHTLLESSCGLQTLEISDNNMPGWLSKMNRSSTSSSLVLKSDISLNSLSILNLRNNNLQKDDVVDLHKILIKLPNLRDLDISCNPIMDEGIRSLIPFISWAIEKENPLLRLNVENCDLSSIGVSKLLECLTSVKQPLDVLSLADNPLGSSVATALAKFLGSHVRDLNVEDIDLGTIGFQKLEEALPMEVALSHINISKNRGGIRAAYFVSRLILQAPNLVSVNAAANILPPESLEVICNALKQRTCNLDRVDLTGNFHLSETIFPAFLEFKKHGKPILESHIYARNQSRQADRSEEDGIGVMQEDRATSSSSSMDSSELRKVFQMFDKNGDGQITKKELGESLRNLGIYIPDDELDAIMGKIDANGDGCVDVEEFGKLYRSIVGEGQGADDGDKRDEEDMREAFNVFDQNGDGYITVEELRSVLASLGLKQGRAAEDCRKMISKVDADGDGRVDFTEFKQMMRGGGFAALGR</sequence>
<organism evidence="7 8">
    <name type="scientific">Panicum virgatum</name>
    <name type="common">Blackwell switchgrass</name>
    <dbReference type="NCBI Taxonomy" id="38727"/>
    <lineage>
        <taxon>Eukaryota</taxon>
        <taxon>Viridiplantae</taxon>
        <taxon>Streptophyta</taxon>
        <taxon>Embryophyta</taxon>
        <taxon>Tracheophyta</taxon>
        <taxon>Spermatophyta</taxon>
        <taxon>Magnoliopsida</taxon>
        <taxon>Liliopsida</taxon>
        <taxon>Poales</taxon>
        <taxon>Poaceae</taxon>
        <taxon>PACMAD clade</taxon>
        <taxon>Panicoideae</taxon>
        <taxon>Panicodae</taxon>
        <taxon>Paniceae</taxon>
        <taxon>Panicinae</taxon>
        <taxon>Panicum</taxon>
        <taxon>Panicum sect. Hiantes</taxon>
    </lineage>
</organism>
<dbReference type="InterPro" id="IPR011992">
    <property type="entry name" value="EF-hand-dom_pair"/>
</dbReference>
<dbReference type="EMBL" id="CM029042">
    <property type="protein sequence ID" value="KAG2615402.1"/>
    <property type="molecule type" value="Genomic_DNA"/>
</dbReference>
<dbReference type="SUPFAM" id="SSF52047">
    <property type="entry name" value="RNI-like"/>
    <property type="match status" value="1"/>
</dbReference>
<dbReference type="FunFam" id="1.10.238.10:FF:000089">
    <property type="entry name" value="calmodulin-like protein 3"/>
    <property type="match status" value="1"/>
</dbReference>
<accession>A0A8T0TTD2</accession>
<protein>
    <recommendedName>
        <fullName evidence="6">EF-hand domain-containing protein</fullName>
    </recommendedName>
</protein>
<dbReference type="GO" id="GO:0005509">
    <property type="term" value="F:calcium ion binding"/>
    <property type="evidence" value="ECO:0007669"/>
    <property type="project" value="InterPro"/>
</dbReference>
<keyword evidence="4" id="KW-0106">Calcium</keyword>
<keyword evidence="2" id="KW-0479">Metal-binding</keyword>
<dbReference type="SMART" id="SM00368">
    <property type="entry name" value="LRR_RI"/>
    <property type="match status" value="4"/>
</dbReference>
<dbReference type="CDD" id="cd00051">
    <property type="entry name" value="EFh"/>
    <property type="match status" value="2"/>
</dbReference>
<name>A0A8T0TTD2_PANVG</name>
<dbReference type="FunFam" id="1.10.238.10:FF:000231">
    <property type="entry name" value="Calmodulin-like protein 3"/>
    <property type="match status" value="1"/>
</dbReference>
<dbReference type="InterPro" id="IPR032675">
    <property type="entry name" value="LRR_dom_sf"/>
</dbReference>
<dbReference type="Proteomes" id="UP000823388">
    <property type="component" value="Chromosome 3N"/>
</dbReference>
<dbReference type="InterPro" id="IPR002048">
    <property type="entry name" value="EF_hand_dom"/>
</dbReference>
<feature type="region of interest" description="Disordered" evidence="5">
    <location>
        <begin position="650"/>
        <end position="678"/>
    </location>
</feature>
<dbReference type="AlphaFoldDB" id="A0A8T0TTD2"/>
<dbReference type="Pfam" id="PF13499">
    <property type="entry name" value="EF-hand_7"/>
    <property type="match status" value="2"/>
</dbReference>
<dbReference type="PANTHER" id="PTHR47818">
    <property type="entry name" value="RNI-LIKE SUPERFAMILY PROTEIN"/>
    <property type="match status" value="1"/>
</dbReference>
<evidence type="ECO:0000256" key="2">
    <source>
        <dbReference type="ARBA" id="ARBA00022723"/>
    </source>
</evidence>
<dbReference type="PANTHER" id="PTHR47818:SF2">
    <property type="entry name" value="F-BOX DOMAIN-CONTAINING PROTEIN"/>
    <property type="match status" value="1"/>
</dbReference>
<evidence type="ECO:0000256" key="1">
    <source>
        <dbReference type="ARBA" id="ARBA00003291"/>
    </source>
</evidence>
<feature type="domain" description="EF-hand" evidence="6">
    <location>
        <begin position="678"/>
        <end position="713"/>
    </location>
</feature>
<dbReference type="SUPFAM" id="SSF47473">
    <property type="entry name" value="EF-hand"/>
    <property type="match status" value="1"/>
</dbReference>
<dbReference type="InterPro" id="IPR018247">
    <property type="entry name" value="EF_Hand_1_Ca_BS"/>
</dbReference>
<evidence type="ECO:0000256" key="5">
    <source>
        <dbReference type="SAM" id="MobiDB-lite"/>
    </source>
</evidence>
<evidence type="ECO:0000256" key="3">
    <source>
        <dbReference type="ARBA" id="ARBA00022737"/>
    </source>
</evidence>
<evidence type="ECO:0000259" key="6">
    <source>
        <dbReference type="PROSITE" id="PS50222"/>
    </source>
</evidence>
<dbReference type="SMART" id="SM00054">
    <property type="entry name" value="EFh"/>
    <property type="match status" value="4"/>
</dbReference>
<evidence type="ECO:0000313" key="7">
    <source>
        <dbReference type="EMBL" id="KAG2615402.1"/>
    </source>
</evidence>